<dbReference type="Pfam" id="PF05960">
    <property type="entry name" value="DUF885"/>
    <property type="match status" value="1"/>
</dbReference>
<comment type="caution">
    <text evidence="2">The sequence shown here is derived from an EMBL/GenBank/DDBJ whole genome shotgun (WGS) entry which is preliminary data.</text>
</comment>
<reference evidence="2" key="2">
    <citation type="journal article" date="2014" name="ISME J.">
        <title>Microbial stratification in low pH oxic and suboxic macroscopic growths along an acid mine drainage.</title>
        <authorList>
            <person name="Mendez-Garcia C."/>
            <person name="Mesa V."/>
            <person name="Sprenger R.R."/>
            <person name="Richter M."/>
            <person name="Diez M.S."/>
            <person name="Solano J."/>
            <person name="Bargiela R."/>
            <person name="Golyshina O.V."/>
            <person name="Manteca A."/>
            <person name="Ramos J.L."/>
            <person name="Gallego J.R."/>
            <person name="Llorente I."/>
            <person name="Martins Dos Santos V.A."/>
            <person name="Jensen O.N."/>
            <person name="Pelaez A.I."/>
            <person name="Sanchez J."/>
            <person name="Ferrer M."/>
        </authorList>
    </citation>
    <scope>NUCLEOTIDE SEQUENCE</scope>
</reference>
<feature type="region of interest" description="Disordered" evidence="1">
    <location>
        <begin position="205"/>
        <end position="224"/>
    </location>
</feature>
<name>T1B8B5_9ZZZZ</name>
<reference evidence="2" key="1">
    <citation type="submission" date="2013-08" db="EMBL/GenBank/DDBJ databases">
        <authorList>
            <person name="Mendez C."/>
            <person name="Richter M."/>
            <person name="Ferrer M."/>
            <person name="Sanchez J."/>
        </authorList>
    </citation>
    <scope>NUCLEOTIDE SEQUENCE</scope>
</reference>
<evidence type="ECO:0000256" key="1">
    <source>
        <dbReference type="SAM" id="MobiDB-lite"/>
    </source>
</evidence>
<organism evidence="2">
    <name type="scientific">mine drainage metagenome</name>
    <dbReference type="NCBI Taxonomy" id="410659"/>
    <lineage>
        <taxon>unclassified sequences</taxon>
        <taxon>metagenomes</taxon>
        <taxon>ecological metagenomes</taxon>
    </lineage>
</organism>
<evidence type="ECO:0000313" key="2">
    <source>
        <dbReference type="EMBL" id="EQD66117.1"/>
    </source>
</evidence>
<dbReference type="InterPro" id="IPR010281">
    <property type="entry name" value="DUF885"/>
</dbReference>
<keyword evidence="2" id="KW-0449">Lipoprotein</keyword>
<gene>
    <name evidence="2" type="ORF">B2A_01278</name>
</gene>
<dbReference type="AlphaFoldDB" id="T1B8B5"/>
<dbReference type="EMBL" id="AUZZ01000952">
    <property type="protein sequence ID" value="EQD66117.1"/>
    <property type="molecule type" value="Genomic_DNA"/>
</dbReference>
<accession>T1B8B5</accession>
<proteinExistence type="predicted"/>
<feature type="non-terminal residue" evidence="2">
    <location>
        <position position="1"/>
    </location>
</feature>
<sequence>APAAQRVGAMVRTLAGVPKMLADGRARLRTPLPKPFVQLALSIGQGLPAHFAEAEAYATARGLGADFAEPRAVAEAAVARFVGWLRDELPGAVPDFALGPERFQRLLFVREGIEAPFDELRRAGAADLARNQARLAEIGRQHGTTFEAILRRMGDDHPPAGEVVPTAQRCVDEALAFVRAHDLVSIPTPLAVRVEETPVWARALSTASMNPPGPSTPGRRGSTT</sequence>
<protein>
    <submittedName>
        <fullName evidence="2">Lipoprotein</fullName>
    </submittedName>
</protein>